<evidence type="ECO:0000313" key="2">
    <source>
        <dbReference type="EMBL" id="KAG6697759.1"/>
    </source>
</evidence>
<feature type="region of interest" description="Disordered" evidence="1">
    <location>
        <begin position="1"/>
        <end position="83"/>
    </location>
</feature>
<accession>A0A922E6L4</accession>
<dbReference type="Proteomes" id="UP000811246">
    <property type="component" value="Chromosome 9"/>
</dbReference>
<name>A0A922E6L4_CARIL</name>
<proteinExistence type="predicted"/>
<feature type="compositionally biased region" description="Acidic residues" evidence="1">
    <location>
        <begin position="160"/>
        <end position="180"/>
    </location>
</feature>
<evidence type="ECO:0000313" key="3">
    <source>
        <dbReference type="Proteomes" id="UP000811246"/>
    </source>
</evidence>
<feature type="region of interest" description="Disordered" evidence="1">
    <location>
        <begin position="95"/>
        <end position="200"/>
    </location>
</feature>
<gene>
    <name evidence="2" type="ORF">I3842_09G217800</name>
</gene>
<feature type="compositionally biased region" description="Basic and acidic residues" evidence="1">
    <location>
        <begin position="99"/>
        <end position="109"/>
    </location>
</feature>
<reference evidence="2" key="1">
    <citation type="submission" date="2021-01" db="EMBL/GenBank/DDBJ databases">
        <authorList>
            <person name="Lovell J.T."/>
            <person name="Bentley N."/>
            <person name="Bhattarai G."/>
            <person name="Jenkins J.W."/>
            <person name="Sreedasyam A."/>
            <person name="Alarcon Y."/>
            <person name="Bock C."/>
            <person name="Boston L."/>
            <person name="Carlson J."/>
            <person name="Cervantes K."/>
            <person name="Clermont K."/>
            <person name="Krom N."/>
            <person name="Kubenka K."/>
            <person name="Mamidi S."/>
            <person name="Mattison C."/>
            <person name="Monteros M."/>
            <person name="Pisani C."/>
            <person name="Plott C."/>
            <person name="Rajasekar S."/>
            <person name="Rhein H.S."/>
            <person name="Rohla C."/>
            <person name="Song M."/>
            <person name="Hilaire R.S."/>
            <person name="Shu S."/>
            <person name="Wells L."/>
            <person name="Wang X."/>
            <person name="Webber J."/>
            <person name="Heerema R.J."/>
            <person name="Klein P."/>
            <person name="Conner P."/>
            <person name="Grauke L."/>
            <person name="Grimwood J."/>
            <person name="Schmutz J."/>
            <person name="Randall J.J."/>
        </authorList>
    </citation>
    <scope>NUCLEOTIDE SEQUENCE</scope>
    <source>
        <tissue evidence="2">Leaf</tissue>
    </source>
</reference>
<dbReference type="AlphaFoldDB" id="A0A922E6L4"/>
<evidence type="ECO:0000256" key="1">
    <source>
        <dbReference type="SAM" id="MobiDB-lite"/>
    </source>
</evidence>
<dbReference type="EMBL" id="CM031833">
    <property type="protein sequence ID" value="KAG6697759.1"/>
    <property type="molecule type" value="Genomic_DNA"/>
</dbReference>
<protein>
    <submittedName>
        <fullName evidence="2">Uncharacterized protein</fullName>
    </submittedName>
</protein>
<feature type="compositionally biased region" description="Basic and acidic residues" evidence="1">
    <location>
        <begin position="22"/>
        <end position="44"/>
    </location>
</feature>
<sequence length="200" mass="21080">MEDGLLGAESLEHSVNLTPKGGSKEVDDRKEEDDKKENEAKGGKESPGGFINHLLSNLVSGGEEKRGIVSEEGVDHEDKGGGFISHLISNLVSAHSPKAGKDSEQKVEAFEGDNGGSKAEEDAGSDRNGVGLRKGKSKEKSGGGGIIENLVSHLPAPLQGEEEVEASESGEQRESDDEMDHDVAPPPDEASILIHSIIHD</sequence>
<organism evidence="2 3">
    <name type="scientific">Carya illinoinensis</name>
    <name type="common">Pecan</name>
    <dbReference type="NCBI Taxonomy" id="32201"/>
    <lineage>
        <taxon>Eukaryota</taxon>
        <taxon>Viridiplantae</taxon>
        <taxon>Streptophyta</taxon>
        <taxon>Embryophyta</taxon>
        <taxon>Tracheophyta</taxon>
        <taxon>Spermatophyta</taxon>
        <taxon>Magnoliopsida</taxon>
        <taxon>eudicotyledons</taxon>
        <taxon>Gunneridae</taxon>
        <taxon>Pentapetalae</taxon>
        <taxon>rosids</taxon>
        <taxon>fabids</taxon>
        <taxon>Fagales</taxon>
        <taxon>Juglandaceae</taxon>
        <taxon>Carya</taxon>
    </lineage>
</organism>
<comment type="caution">
    <text evidence="2">The sequence shown here is derived from an EMBL/GenBank/DDBJ whole genome shotgun (WGS) entry which is preliminary data.</text>
</comment>